<feature type="region of interest" description="Disordered" evidence="1">
    <location>
        <begin position="111"/>
        <end position="159"/>
    </location>
</feature>
<keyword evidence="2" id="KW-0812">Transmembrane</keyword>
<keyword evidence="2" id="KW-0472">Membrane</keyword>
<gene>
    <name evidence="3" type="ORF">Wenmar_02266</name>
</gene>
<name>A0A0D0NLS4_9RHOB</name>
<accession>A0A0D0NLS4</accession>
<keyword evidence="4" id="KW-1185">Reference proteome</keyword>
<proteinExistence type="predicted"/>
<feature type="compositionally biased region" description="Low complexity" evidence="1">
    <location>
        <begin position="111"/>
        <end position="122"/>
    </location>
</feature>
<protein>
    <submittedName>
        <fullName evidence="3">Uncharacterized protein</fullName>
    </submittedName>
</protein>
<dbReference type="RefSeq" id="WP_018303079.1">
    <property type="nucleotide sequence ID" value="NZ_KB902289.1"/>
</dbReference>
<organism evidence="3 4">
    <name type="scientific">Wenxinia marina DSM 24838</name>
    <dbReference type="NCBI Taxonomy" id="1123501"/>
    <lineage>
        <taxon>Bacteria</taxon>
        <taxon>Pseudomonadati</taxon>
        <taxon>Pseudomonadota</taxon>
        <taxon>Alphaproteobacteria</taxon>
        <taxon>Rhodobacterales</taxon>
        <taxon>Roseobacteraceae</taxon>
        <taxon>Wenxinia</taxon>
    </lineage>
</organism>
<reference evidence="3 4" key="1">
    <citation type="submission" date="2013-01" db="EMBL/GenBank/DDBJ databases">
        <authorList>
            <person name="Fiebig A."/>
            <person name="Goeker M."/>
            <person name="Klenk H.-P.P."/>
        </authorList>
    </citation>
    <scope>NUCLEOTIDE SEQUENCE [LARGE SCALE GENOMIC DNA]</scope>
    <source>
        <strain evidence="3 4">DSM 24838</strain>
    </source>
</reference>
<dbReference type="STRING" id="1123501.Wenmar_02266"/>
<sequence length="159" mass="16403">MTQTETRPLTPIERAWVTAGGQPRSTDALPPERLTDRQKRMAAAAPGPGIDPRLLYSIGTFAVILLTVVTVKLALGVGWRMPGANVPMATVPAGALRTDQRDPLSPALEALGAVPGPGAAVPQDHAGALDRRPASDFATSPYSGPRSASPLRRGGAGAP</sequence>
<feature type="region of interest" description="Disordered" evidence="1">
    <location>
        <begin position="1"/>
        <end position="30"/>
    </location>
</feature>
<evidence type="ECO:0000313" key="3">
    <source>
        <dbReference type="EMBL" id="KIQ69195.1"/>
    </source>
</evidence>
<dbReference type="Proteomes" id="UP000035100">
    <property type="component" value="Unassembled WGS sequence"/>
</dbReference>
<dbReference type="AlphaFoldDB" id="A0A0D0NLS4"/>
<dbReference type="EMBL" id="AONG01000010">
    <property type="protein sequence ID" value="KIQ69195.1"/>
    <property type="molecule type" value="Genomic_DNA"/>
</dbReference>
<comment type="caution">
    <text evidence="3">The sequence shown here is derived from an EMBL/GenBank/DDBJ whole genome shotgun (WGS) entry which is preliminary data.</text>
</comment>
<keyword evidence="2" id="KW-1133">Transmembrane helix</keyword>
<evidence type="ECO:0000313" key="4">
    <source>
        <dbReference type="Proteomes" id="UP000035100"/>
    </source>
</evidence>
<evidence type="ECO:0000256" key="2">
    <source>
        <dbReference type="SAM" id="Phobius"/>
    </source>
</evidence>
<feature type="transmembrane region" description="Helical" evidence="2">
    <location>
        <begin position="54"/>
        <end position="75"/>
    </location>
</feature>
<evidence type="ECO:0000256" key="1">
    <source>
        <dbReference type="SAM" id="MobiDB-lite"/>
    </source>
</evidence>